<evidence type="ECO:0000256" key="3">
    <source>
        <dbReference type="ARBA" id="ARBA00022606"/>
    </source>
</evidence>
<keyword evidence="10 13" id="KW-0675">Receptor</keyword>
<evidence type="ECO:0000256" key="4">
    <source>
        <dbReference type="ARBA" id="ARBA00022692"/>
    </source>
</evidence>
<evidence type="ECO:0000256" key="10">
    <source>
        <dbReference type="ARBA" id="ARBA00023170"/>
    </source>
</evidence>
<evidence type="ECO:0000259" key="15">
    <source>
        <dbReference type="PROSITE" id="PS50262"/>
    </source>
</evidence>
<keyword evidence="6 14" id="KW-1133">Transmembrane helix</keyword>
<evidence type="ECO:0000256" key="2">
    <source>
        <dbReference type="ARBA" id="ARBA00022475"/>
    </source>
</evidence>
<feature type="transmembrane region" description="Helical" evidence="14">
    <location>
        <begin position="268"/>
        <end position="291"/>
    </location>
</feature>
<dbReference type="PANTHER" id="PTHR24242:SF359">
    <property type="entry name" value="ODORANT RECEPTOR-RELATED"/>
    <property type="match status" value="1"/>
</dbReference>
<dbReference type="PRINTS" id="PR00237">
    <property type="entry name" value="GPCRRHODOPSN"/>
</dbReference>
<evidence type="ECO:0000256" key="13">
    <source>
        <dbReference type="RuleBase" id="RU000688"/>
    </source>
</evidence>
<evidence type="ECO:0000256" key="5">
    <source>
        <dbReference type="ARBA" id="ARBA00022725"/>
    </source>
</evidence>
<feature type="transmembrane region" description="Helical" evidence="14">
    <location>
        <begin position="139"/>
        <end position="156"/>
    </location>
</feature>
<keyword evidence="8 14" id="KW-0472">Membrane</keyword>
<feature type="transmembrane region" description="Helical" evidence="14">
    <location>
        <begin position="196"/>
        <end position="222"/>
    </location>
</feature>
<organism evidence="16 17">
    <name type="scientific">Crotalus adamanteus</name>
    <name type="common">Eastern diamondback rattlesnake</name>
    <dbReference type="NCBI Taxonomy" id="8729"/>
    <lineage>
        <taxon>Eukaryota</taxon>
        <taxon>Metazoa</taxon>
        <taxon>Chordata</taxon>
        <taxon>Craniata</taxon>
        <taxon>Vertebrata</taxon>
        <taxon>Euteleostomi</taxon>
        <taxon>Lepidosauria</taxon>
        <taxon>Squamata</taxon>
        <taxon>Bifurcata</taxon>
        <taxon>Unidentata</taxon>
        <taxon>Episquamata</taxon>
        <taxon>Toxicofera</taxon>
        <taxon>Serpentes</taxon>
        <taxon>Colubroidea</taxon>
        <taxon>Viperidae</taxon>
        <taxon>Crotalinae</taxon>
        <taxon>Crotalus</taxon>
    </lineage>
</organism>
<evidence type="ECO:0000256" key="11">
    <source>
        <dbReference type="ARBA" id="ARBA00023180"/>
    </source>
</evidence>
<evidence type="ECO:0000256" key="12">
    <source>
        <dbReference type="ARBA" id="ARBA00023224"/>
    </source>
</evidence>
<dbReference type="PROSITE" id="PS50262">
    <property type="entry name" value="G_PROTEIN_RECEP_F1_2"/>
    <property type="match status" value="1"/>
</dbReference>
<feature type="transmembrane region" description="Helical" evidence="14">
    <location>
        <begin position="97"/>
        <end position="119"/>
    </location>
</feature>
<dbReference type="GO" id="GO:0004984">
    <property type="term" value="F:olfactory receptor activity"/>
    <property type="evidence" value="ECO:0007669"/>
    <property type="project" value="InterPro"/>
</dbReference>
<evidence type="ECO:0000256" key="7">
    <source>
        <dbReference type="ARBA" id="ARBA00023040"/>
    </source>
</evidence>
<keyword evidence="12 13" id="KW-0807">Transducer</keyword>
<keyword evidence="9" id="KW-1015">Disulfide bond</keyword>
<dbReference type="InterPro" id="IPR050939">
    <property type="entry name" value="Olfactory_GPCR1"/>
</dbReference>
<dbReference type="GO" id="GO:0005886">
    <property type="term" value="C:plasma membrane"/>
    <property type="evidence" value="ECO:0007669"/>
    <property type="project" value="UniProtKB-SubCell"/>
</dbReference>
<comment type="caution">
    <text evidence="16">The sequence shown here is derived from an EMBL/GenBank/DDBJ whole genome shotgun (WGS) entry which is preliminary data.</text>
</comment>
<dbReference type="EMBL" id="JAOTOJ010000008">
    <property type="protein sequence ID" value="KAK9397237.1"/>
    <property type="molecule type" value="Genomic_DNA"/>
</dbReference>
<name>A0AAW1B5X7_CROAD</name>
<feature type="domain" description="G-protein coupled receptors family 1 profile" evidence="15">
    <location>
        <begin position="41"/>
        <end position="289"/>
    </location>
</feature>
<dbReference type="PANTHER" id="PTHR24242">
    <property type="entry name" value="G-PROTEIN COUPLED RECEPTOR"/>
    <property type="match status" value="1"/>
</dbReference>
<keyword evidence="2 14" id="KW-1003">Cell membrane</keyword>
<dbReference type="FunFam" id="1.20.1070.10:FF:000001">
    <property type="entry name" value="Olfactory receptor"/>
    <property type="match status" value="1"/>
</dbReference>
<comment type="subcellular location">
    <subcellularLocation>
        <location evidence="1 14">Cell membrane</location>
        <topology evidence="1 14">Multi-pass membrane protein</topology>
    </subcellularLocation>
</comment>
<keyword evidence="5 14" id="KW-0552">Olfaction</keyword>
<dbReference type="InterPro" id="IPR017452">
    <property type="entry name" value="GPCR_Rhodpsn_7TM"/>
</dbReference>
<gene>
    <name evidence="16" type="ORF">NXF25_020598</name>
</gene>
<feature type="transmembrane region" description="Helical" evidence="14">
    <location>
        <begin position="25"/>
        <end position="50"/>
    </location>
</feature>
<feature type="transmembrane region" description="Helical" evidence="14">
    <location>
        <begin position="234"/>
        <end position="256"/>
    </location>
</feature>
<dbReference type="Pfam" id="PF13853">
    <property type="entry name" value="7tm_4"/>
    <property type="match status" value="1"/>
</dbReference>
<evidence type="ECO:0000256" key="6">
    <source>
        <dbReference type="ARBA" id="ARBA00022989"/>
    </source>
</evidence>
<keyword evidence="4 13" id="KW-0812">Transmembrane</keyword>
<evidence type="ECO:0000313" key="16">
    <source>
        <dbReference type="EMBL" id="KAK9397237.1"/>
    </source>
</evidence>
<accession>A0AAW1B5X7</accession>
<evidence type="ECO:0000256" key="9">
    <source>
        <dbReference type="ARBA" id="ARBA00023157"/>
    </source>
</evidence>
<dbReference type="InterPro" id="IPR000276">
    <property type="entry name" value="GPCR_Rhodpsn"/>
</dbReference>
<dbReference type="PRINTS" id="PR00245">
    <property type="entry name" value="OLFACTORYR"/>
</dbReference>
<dbReference type="AlphaFoldDB" id="A0AAW1B5X7"/>
<evidence type="ECO:0000256" key="14">
    <source>
        <dbReference type="RuleBase" id="RU363047"/>
    </source>
</evidence>
<keyword evidence="17" id="KW-1185">Reference proteome</keyword>
<feature type="transmembrane region" description="Helical" evidence="14">
    <location>
        <begin position="57"/>
        <end position="77"/>
    </location>
</feature>
<protein>
    <recommendedName>
        <fullName evidence="14">Olfactory receptor</fullName>
    </recommendedName>
</protein>
<dbReference type="Proteomes" id="UP001474421">
    <property type="component" value="Unassembled WGS sequence"/>
</dbReference>
<evidence type="ECO:0000256" key="8">
    <source>
        <dbReference type="ARBA" id="ARBA00023136"/>
    </source>
</evidence>
<dbReference type="PROSITE" id="PS00237">
    <property type="entry name" value="G_PROTEIN_RECEP_F1_1"/>
    <property type="match status" value="1"/>
</dbReference>
<keyword evidence="3 14" id="KW-0716">Sensory transduction</keyword>
<proteinExistence type="inferred from homology"/>
<comment type="similarity">
    <text evidence="13">Belongs to the G-protein coupled receptor 1 family.</text>
</comment>
<keyword evidence="7 13" id="KW-0297">G-protein coupled receptor</keyword>
<evidence type="ECO:0000313" key="17">
    <source>
        <dbReference type="Proteomes" id="UP001474421"/>
    </source>
</evidence>
<keyword evidence="11" id="KW-0325">Glycoprotein</keyword>
<reference evidence="16 17" key="1">
    <citation type="journal article" date="2024" name="Proc. Natl. Acad. Sci. U.S.A.">
        <title>The genetic regulatory architecture and epigenomic basis for age-related changes in rattlesnake venom.</title>
        <authorList>
            <person name="Hogan M.P."/>
            <person name="Holding M.L."/>
            <person name="Nystrom G.S."/>
            <person name="Colston T.J."/>
            <person name="Bartlett D.A."/>
            <person name="Mason A.J."/>
            <person name="Ellsworth S.A."/>
            <person name="Rautsaw R.M."/>
            <person name="Lawrence K.C."/>
            <person name="Strickland J.L."/>
            <person name="He B."/>
            <person name="Fraser P."/>
            <person name="Margres M.J."/>
            <person name="Gilbert D.M."/>
            <person name="Gibbs H.L."/>
            <person name="Parkinson C.L."/>
            <person name="Rokyta D.R."/>
        </authorList>
    </citation>
    <scope>NUCLEOTIDE SEQUENCE [LARGE SCALE GENOMIC DNA]</scope>
    <source>
        <strain evidence="16">DRR0105</strain>
    </source>
</reference>
<dbReference type="SUPFAM" id="SSF81321">
    <property type="entry name" value="Family A G protein-coupled receptor-like"/>
    <property type="match status" value="1"/>
</dbReference>
<dbReference type="Gene3D" id="1.20.1070.10">
    <property type="entry name" value="Rhodopsin 7-helix transmembrane proteins"/>
    <property type="match status" value="1"/>
</dbReference>
<dbReference type="InterPro" id="IPR000725">
    <property type="entry name" value="Olfact_rcpt"/>
</dbReference>
<evidence type="ECO:0000256" key="1">
    <source>
        <dbReference type="ARBA" id="ARBA00004651"/>
    </source>
</evidence>
<dbReference type="CDD" id="cd13954">
    <property type="entry name" value="7tmA_OR"/>
    <property type="match status" value="1"/>
</dbReference>
<dbReference type="GO" id="GO:0004930">
    <property type="term" value="F:G protein-coupled receptor activity"/>
    <property type="evidence" value="ECO:0007669"/>
    <property type="project" value="UniProtKB-KW"/>
</dbReference>
<sequence>MIISNKIIVIHFIISGFPSLKNFQFLLFFVGLLIYVLTLNGHLIIISIVYIDRHLHIPMYFFLSNFFLEIWYTSNIIPKMLEVFLTKNKYITYTGCIAQLYFLISFGIAECFIVAIMAFDRYLAICNPLRYQNLMNNNICHQMAACSWIGAFLINIPPLVALSRLPFCGPNEINHFSSPLLKLSCVNPHEAELFNFIVATSVIVSSFSLILVSYILIIVTILKIPSTTGRGKAFSTCGSHLAVVAIFYGTLMFMYVCPTSKTLNSSVIFNKIVSVFYTVVTPMLSPIIFCLRYKEVKKALKRVISRKHGLTMKQSCIRKELMN</sequence>